<protein>
    <recommendedName>
        <fullName evidence="4">DUF1844 domain-containing protein</fullName>
    </recommendedName>
</protein>
<evidence type="ECO:0008006" key="4">
    <source>
        <dbReference type="Google" id="ProtNLM"/>
    </source>
</evidence>
<evidence type="ECO:0000313" key="3">
    <source>
        <dbReference type="Proteomes" id="UP000009173"/>
    </source>
</evidence>
<dbReference type="Proteomes" id="UP000009173">
    <property type="component" value="Chromosome"/>
</dbReference>
<dbReference type="AlphaFoldDB" id="A0A0H3AA12"/>
<dbReference type="Pfam" id="PF08899">
    <property type="entry name" value="DUF1844"/>
    <property type="match status" value="1"/>
</dbReference>
<dbReference type="HOGENOM" id="CLU_136189_1_0_7"/>
<dbReference type="InterPro" id="IPR014995">
    <property type="entry name" value="DUF1844"/>
</dbReference>
<evidence type="ECO:0000313" key="2">
    <source>
        <dbReference type="EMBL" id="ABM29464.1"/>
    </source>
</evidence>
<reference evidence="3" key="1">
    <citation type="journal article" date="2009" name="Environ. Microbiol.">
        <title>Contribution of mobile genetic elements to Desulfovibrio vulgaris genome plasticity.</title>
        <authorList>
            <person name="Walker C.B."/>
            <person name="Stolyar S."/>
            <person name="Chivian D."/>
            <person name="Pinel N."/>
            <person name="Gabster J.A."/>
            <person name="Dehal P.S."/>
            <person name="He Z."/>
            <person name="Yang Z.K."/>
            <person name="Yen H.C."/>
            <person name="Zhou J."/>
            <person name="Wall J.D."/>
            <person name="Hazen T.C."/>
            <person name="Arkin A.P."/>
            <person name="Stahl D.A."/>
        </authorList>
    </citation>
    <scope>NUCLEOTIDE SEQUENCE [LARGE SCALE GENOMIC DNA]</scope>
    <source>
        <strain evidence="3">DP4</strain>
    </source>
</reference>
<gene>
    <name evidence="2" type="ordered locus">Dvul_2448</name>
</gene>
<dbReference type="EMBL" id="CP000527">
    <property type="protein sequence ID" value="ABM29464.1"/>
    <property type="molecule type" value="Genomic_DNA"/>
</dbReference>
<dbReference type="KEGG" id="dvl:Dvul_2448"/>
<proteinExistence type="predicted"/>
<accession>A0A0H3AA12</accession>
<feature type="region of interest" description="Disordered" evidence="1">
    <location>
        <begin position="1"/>
        <end position="21"/>
    </location>
</feature>
<name>A0A0H3AA12_NITV4</name>
<organism evidence="2 3">
    <name type="scientific">Nitratidesulfovibrio vulgaris (strain DP4)</name>
    <name type="common">Desulfovibrio vulgaris</name>
    <dbReference type="NCBI Taxonomy" id="391774"/>
    <lineage>
        <taxon>Bacteria</taxon>
        <taxon>Pseudomonadati</taxon>
        <taxon>Thermodesulfobacteriota</taxon>
        <taxon>Desulfovibrionia</taxon>
        <taxon>Desulfovibrionales</taxon>
        <taxon>Desulfovibrionaceae</taxon>
        <taxon>Nitratidesulfovibrio</taxon>
    </lineage>
</organism>
<sequence>MTDEGKSGCGCGGARGDATPQMPQVTFSTFILSLASSALVQLGEVPDPDTGRISENLLMGKHTIDVLTMLQDKTRACIDDDERRLLDGILYELRMKYVVKAK</sequence>
<dbReference type="RefSeq" id="WP_010937799.1">
    <property type="nucleotide sequence ID" value="NC_008751.1"/>
</dbReference>
<evidence type="ECO:0000256" key="1">
    <source>
        <dbReference type="SAM" id="MobiDB-lite"/>
    </source>
</evidence>